<dbReference type="Pfam" id="PF03781">
    <property type="entry name" value="FGE-sulfatase"/>
    <property type="match status" value="1"/>
</dbReference>
<keyword evidence="2" id="KW-0472">Membrane</keyword>
<dbReference type="InterPro" id="IPR013229">
    <property type="entry name" value="PEGA"/>
</dbReference>
<feature type="domain" description="PEGA" evidence="4">
    <location>
        <begin position="195"/>
        <end position="255"/>
    </location>
</feature>
<dbReference type="SUPFAM" id="SSF56436">
    <property type="entry name" value="C-type lectin-like"/>
    <property type="match status" value="1"/>
</dbReference>
<evidence type="ECO:0000313" key="6">
    <source>
        <dbReference type="Proteomes" id="UP000321933"/>
    </source>
</evidence>
<accession>A0A5C8ZNH6</accession>
<evidence type="ECO:0000256" key="2">
    <source>
        <dbReference type="SAM" id="Phobius"/>
    </source>
</evidence>
<dbReference type="Proteomes" id="UP000321933">
    <property type="component" value="Unassembled WGS sequence"/>
</dbReference>
<keyword evidence="2" id="KW-0812">Transmembrane</keyword>
<name>A0A5C8ZNH6_9GAMM</name>
<evidence type="ECO:0000259" key="3">
    <source>
        <dbReference type="Pfam" id="PF03781"/>
    </source>
</evidence>
<evidence type="ECO:0000256" key="1">
    <source>
        <dbReference type="SAM" id="MobiDB-lite"/>
    </source>
</evidence>
<evidence type="ECO:0000313" key="5">
    <source>
        <dbReference type="EMBL" id="TXS89107.1"/>
    </source>
</evidence>
<dbReference type="PANTHER" id="PTHR36194">
    <property type="entry name" value="S-LAYER-LIKE PROTEIN"/>
    <property type="match status" value="1"/>
</dbReference>
<feature type="transmembrane region" description="Helical" evidence="2">
    <location>
        <begin position="36"/>
        <end position="55"/>
    </location>
</feature>
<dbReference type="Gene3D" id="3.90.1580.10">
    <property type="entry name" value="paralog of FGE (formylglycine-generating enzyme)"/>
    <property type="match status" value="1"/>
</dbReference>
<reference evidence="5 6" key="1">
    <citation type="submission" date="2019-08" db="EMBL/GenBank/DDBJ databases">
        <title>Parahaliea maris sp. nov., isolated from the surface seawater.</title>
        <authorList>
            <person name="Liu Y."/>
        </authorList>
    </citation>
    <scope>NUCLEOTIDE SEQUENCE [LARGE SCALE GENOMIC DNA]</scope>
    <source>
        <strain evidence="5 6">S2-26</strain>
    </source>
</reference>
<feature type="domain" description="PEGA" evidence="4">
    <location>
        <begin position="126"/>
        <end position="191"/>
    </location>
</feature>
<feature type="domain" description="PEGA" evidence="4">
    <location>
        <begin position="266"/>
        <end position="332"/>
    </location>
</feature>
<feature type="domain" description="PEGA" evidence="4">
    <location>
        <begin position="336"/>
        <end position="402"/>
    </location>
</feature>
<feature type="domain" description="Sulfatase-modifying factor enzyme-like" evidence="3">
    <location>
        <begin position="435"/>
        <end position="686"/>
    </location>
</feature>
<dbReference type="OrthoDB" id="9768004at2"/>
<comment type="caution">
    <text evidence="5">The sequence shown here is derived from an EMBL/GenBank/DDBJ whole genome shotgun (WGS) entry which is preliminary data.</text>
</comment>
<dbReference type="InterPro" id="IPR005532">
    <property type="entry name" value="SUMF_dom"/>
</dbReference>
<gene>
    <name evidence="5" type="ORF">FVW59_18460</name>
</gene>
<organism evidence="5 6">
    <name type="scientific">Parahaliea aestuarii</name>
    <dbReference type="NCBI Taxonomy" id="1852021"/>
    <lineage>
        <taxon>Bacteria</taxon>
        <taxon>Pseudomonadati</taxon>
        <taxon>Pseudomonadota</taxon>
        <taxon>Gammaproteobacteria</taxon>
        <taxon>Cellvibrionales</taxon>
        <taxon>Halieaceae</taxon>
        <taxon>Parahaliea</taxon>
    </lineage>
</organism>
<dbReference type="EMBL" id="VRYZ01000010">
    <property type="protein sequence ID" value="TXS89107.1"/>
    <property type="molecule type" value="Genomic_DNA"/>
</dbReference>
<keyword evidence="6" id="KW-1185">Reference proteome</keyword>
<evidence type="ECO:0000259" key="4">
    <source>
        <dbReference type="Pfam" id="PF08308"/>
    </source>
</evidence>
<protein>
    <submittedName>
        <fullName evidence="5">PEGA domain-containing protein</fullName>
    </submittedName>
</protein>
<dbReference type="PANTHER" id="PTHR36194:SF1">
    <property type="entry name" value="S-LAYER-LIKE PROTEIN"/>
    <property type="match status" value="1"/>
</dbReference>
<keyword evidence="2" id="KW-1133">Transmembrane helix</keyword>
<dbReference type="AlphaFoldDB" id="A0A5C8ZNH6"/>
<feature type="region of interest" description="Disordered" evidence="1">
    <location>
        <begin position="1"/>
        <end position="25"/>
    </location>
</feature>
<proteinExistence type="predicted"/>
<dbReference type="Pfam" id="PF08308">
    <property type="entry name" value="PEGA"/>
    <property type="match status" value="4"/>
</dbReference>
<dbReference type="RefSeq" id="WP_148065859.1">
    <property type="nucleotide sequence ID" value="NZ_VRYZ01000010.1"/>
</dbReference>
<dbReference type="InterPro" id="IPR042095">
    <property type="entry name" value="SUMF_sf"/>
</dbReference>
<dbReference type="InterPro" id="IPR016187">
    <property type="entry name" value="CTDL_fold"/>
</dbReference>
<sequence>MSDTSGAPDNAITPTAFEPLNPGAPRPGRKGHPLRWLLLGLGLLFALLMAFLLSARSVLISVEAETDTRVDIDGLHLPFGERVLIRPGSYDLTASAEGYFPLDTRLEVTEENSQQILLTLTPLPGRLEIIAEPAGARVLLDGEELGTAPLEDLAIEAGPHTLRLEAPRYLSWQRDIDVTGREQRQQVQAQLLPAWAEISITSTPAGATVLVAGEAAATTPAVVEVLQGEQTVGLSLAGFAPWQQALEVVAGEAQDLGDIALTPAAGVLKLTSKPSGANVTLEGEYQGQTPLTLELAPGVAQRIQLSRPGYRRHSESLTLAAGEQAERNVSLSAQLGELRLAVSPPEATVKVNGKAVGKGSQTLSLPAFEHRIEVSLPGYASVTRRVTPRSGIEQQLDFTLQTQEAAKLAKLTPEITTALGQTLKLFIPDDSPLREFTMGASRRESGRRANEVLRPVALQRMFYLQTTEVTNAQFRQFQANHNSGQVEGNSLNREHQPVAAVSWQQAAQFCNWLSRKEGLEPFYKQEQGIVTGFNPAALGYRLPSEAEWAWAARAEGDSLLKFPWGETFPPTAPVENYADNTSAYVTGRILNGYTDGHVVSAPVASFKPNGKGLYDLGGNVAEWVHDVYTIPPANAALETDPLGAQNGDNYVIRGASWSLSKLAELRLSYRDYGQAGRDDVGFRIARYAE</sequence>